<keyword evidence="12" id="KW-1185">Reference proteome</keyword>
<keyword evidence="5" id="KW-0325">Glycoprotein</keyword>
<dbReference type="EMBL" id="JAHWGI010000182">
    <property type="protein sequence ID" value="KAK3910651.1"/>
    <property type="molecule type" value="Genomic_DNA"/>
</dbReference>
<evidence type="ECO:0000256" key="1">
    <source>
        <dbReference type="ARBA" id="ARBA00010838"/>
    </source>
</evidence>
<reference evidence="11" key="1">
    <citation type="submission" date="2021-07" db="EMBL/GenBank/DDBJ databases">
        <authorList>
            <person name="Catto M.A."/>
            <person name="Jacobson A."/>
            <person name="Kennedy G."/>
            <person name="Labadie P."/>
            <person name="Hunt B.G."/>
            <person name="Srinivasan R."/>
        </authorList>
    </citation>
    <scope>NUCLEOTIDE SEQUENCE</scope>
    <source>
        <strain evidence="11">PL_HMW_Pooled</strain>
        <tissue evidence="11">Head</tissue>
    </source>
</reference>
<keyword evidence="6 9" id="KW-0326">Glycosidase</keyword>
<name>A0AAE1GXP6_9NEOP</name>
<evidence type="ECO:0000313" key="11">
    <source>
        <dbReference type="EMBL" id="KAK3910651.1"/>
    </source>
</evidence>
<dbReference type="InterPro" id="IPR017853">
    <property type="entry name" value="GH"/>
</dbReference>
<evidence type="ECO:0000313" key="12">
    <source>
        <dbReference type="Proteomes" id="UP001219518"/>
    </source>
</evidence>
<dbReference type="FunFam" id="3.20.20.80:FF:000013">
    <property type="entry name" value="lactase-phlorizin hydrolase"/>
    <property type="match status" value="1"/>
</dbReference>
<dbReference type="Pfam" id="PF00232">
    <property type="entry name" value="Glyco_hydro_1"/>
    <property type="match status" value="1"/>
</dbReference>
<comment type="similarity">
    <text evidence="1 8">Belongs to the glycosyl hydrolase 1 family.</text>
</comment>
<dbReference type="Gene3D" id="3.20.20.80">
    <property type="entry name" value="Glycosidases"/>
    <property type="match status" value="1"/>
</dbReference>
<sequence>MLSTPPSRRPAALVLALAKAPLLLMLLMLLLAPAAAAPDKAPVDQRTFPQGFIFGCATAAYQIEGAWNESGKGENIWDRVLHDKPNWVKGGVNGDVACDSYHKYKEDVAMLADLGMDVYRFSLSWARILPDGMLGNVNKAGVDYYNALIAELLSKNIQPVVTLYHWDLPQALQDLGGWPNPVLADYFADYADLAFRLFGDRVKMWITLNEPREQCPGGYGTGQSAPGIAQDGVADYLCAHTSLLAHARAYRLYHAKYAAGQQGRVGITLNSEWHEPKNSSSEEDRLAAERALQFEFGWFAHPIFSETGDYPAVMKERVMANSLAEGLSRSRLPTFTPEEVTLLKGSADFFGLNHYTTVLTSPAPEGDTSHLFRGELLSVLGRSRGKDIGVTVSQDPEWPKSAAFWLRSVPWGFRKLLVWIRDEYRNPPVYVTENGFADHGHVHDVGRISYATSYLEQLLKAIYEDGCDVRGHMTWSLMDNLEWRLGYTARFGLHAVNFSDPARPRTPKDSVALYRQMTRTRRLPSAEETELCLAQGVCYRADGDLTANDLDLKVTMHVD</sequence>
<dbReference type="GO" id="GO:0008422">
    <property type="term" value="F:beta-glucosidase activity"/>
    <property type="evidence" value="ECO:0007669"/>
    <property type="project" value="TreeGrafter"/>
</dbReference>
<dbReference type="PRINTS" id="PR00131">
    <property type="entry name" value="GLHYDRLASE1"/>
</dbReference>
<accession>A0AAE1GXP6</accession>
<gene>
    <name evidence="11" type="ORF">KUF71_020465</name>
</gene>
<evidence type="ECO:0000256" key="3">
    <source>
        <dbReference type="ARBA" id="ARBA00012744"/>
    </source>
</evidence>
<dbReference type="PROSITE" id="PS00572">
    <property type="entry name" value="GLYCOSYL_HYDROL_F1_1"/>
    <property type="match status" value="1"/>
</dbReference>
<dbReference type="PANTHER" id="PTHR10353:SF36">
    <property type="entry name" value="LP05116P"/>
    <property type="match status" value="1"/>
</dbReference>
<feature type="chain" id="PRO_5041997254" description="beta-glucosidase" evidence="10">
    <location>
        <begin position="37"/>
        <end position="559"/>
    </location>
</feature>
<dbReference type="SUPFAM" id="SSF51445">
    <property type="entry name" value="(Trans)glycosidases"/>
    <property type="match status" value="1"/>
</dbReference>
<evidence type="ECO:0000256" key="2">
    <source>
        <dbReference type="ARBA" id="ARBA00011738"/>
    </source>
</evidence>
<evidence type="ECO:0000256" key="4">
    <source>
        <dbReference type="ARBA" id="ARBA00022801"/>
    </source>
</evidence>
<dbReference type="GO" id="GO:0005975">
    <property type="term" value="P:carbohydrate metabolic process"/>
    <property type="evidence" value="ECO:0007669"/>
    <property type="project" value="InterPro"/>
</dbReference>
<proteinExistence type="inferred from homology"/>
<comment type="caution">
    <text evidence="11">The sequence shown here is derived from an EMBL/GenBank/DDBJ whole genome shotgun (WGS) entry which is preliminary data.</text>
</comment>
<evidence type="ECO:0000256" key="6">
    <source>
        <dbReference type="ARBA" id="ARBA00023295"/>
    </source>
</evidence>
<evidence type="ECO:0000256" key="8">
    <source>
        <dbReference type="RuleBase" id="RU003690"/>
    </source>
</evidence>
<keyword evidence="10" id="KW-0732">Signal</keyword>
<dbReference type="PANTHER" id="PTHR10353">
    <property type="entry name" value="GLYCOSYL HYDROLASE"/>
    <property type="match status" value="1"/>
</dbReference>
<reference evidence="11" key="2">
    <citation type="journal article" date="2023" name="BMC Genomics">
        <title>Pest status, molecular evolution, and epigenetic factors derived from the genome assembly of Frankliniella fusca, a thysanopteran phytovirus vector.</title>
        <authorList>
            <person name="Catto M.A."/>
            <person name="Labadie P.E."/>
            <person name="Jacobson A.L."/>
            <person name="Kennedy G.G."/>
            <person name="Srinivasan R."/>
            <person name="Hunt B.G."/>
        </authorList>
    </citation>
    <scope>NUCLEOTIDE SEQUENCE</scope>
    <source>
        <strain evidence="11">PL_HMW_Pooled</strain>
    </source>
</reference>
<evidence type="ECO:0000256" key="7">
    <source>
        <dbReference type="PROSITE-ProRule" id="PRU10055"/>
    </source>
</evidence>
<dbReference type="InterPro" id="IPR018120">
    <property type="entry name" value="Glyco_hydro_1_AS"/>
</dbReference>
<evidence type="ECO:0000256" key="5">
    <source>
        <dbReference type="ARBA" id="ARBA00023180"/>
    </source>
</evidence>
<dbReference type="PROSITE" id="PS00653">
    <property type="entry name" value="GLYCOSYL_HYDROL_F1_2"/>
    <property type="match status" value="1"/>
</dbReference>
<dbReference type="InterPro" id="IPR033132">
    <property type="entry name" value="GH_1_N_CS"/>
</dbReference>
<feature type="signal peptide" evidence="10">
    <location>
        <begin position="1"/>
        <end position="36"/>
    </location>
</feature>
<comment type="subunit">
    <text evidence="2">Homodimer.</text>
</comment>
<dbReference type="EC" id="3.2.1.21" evidence="3"/>
<evidence type="ECO:0000256" key="9">
    <source>
        <dbReference type="RuleBase" id="RU004468"/>
    </source>
</evidence>
<keyword evidence="4 9" id="KW-0378">Hydrolase</keyword>
<organism evidence="11 12">
    <name type="scientific">Frankliniella fusca</name>
    <dbReference type="NCBI Taxonomy" id="407009"/>
    <lineage>
        <taxon>Eukaryota</taxon>
        <taxon>Metazoa</taxon>
        <taxon>Ecdysozoa</taxon>
        <taxon>Arthropoda</taxon>
        <taxon>Hexapoda</taxon>
        <taxon>Insecta</taxon>
        <taxon>Pterygota</taxon>
        <taxon>Neoptera</taxon>
        <taxon>Paraneoptera</taxon>
        <taxon>Thysanoptera</taxon>
        <taxon>Terebrantia</taxon>
        <taxon>Thripoidea</taxon>
        <taxon>Thripidae</taxon>
        <taxon>Frankliniella</taxon>
    </lineage>
</organism>
<dbReference type="AlphaFoldDB" id="A0AAE1GXP6"/>
<dbReference type="Proteomes" id="UP001219518">
    <property type="component" value="Unassembled WGS sequence"/>
</dbReference>
<dbReference type="InterPro" id="IPR001360">
    <property type="entry name" value="Glyco_hydro_1"/>
</dbReference>
<protein>
    <recommendedName>
        <fullName evidence="3">beta-glucosidase</fullName>
        <ecNumber evidence="3">3.2.1.21</ecNumber>
    </recommendedName>
</protein>
<feature type="active site" description="Nucleophile" evidence="7">
    <location>
        <position position="433"/>
    </location>
</feature>
<evidence type="ECO:0000256" key="10">
    <source>
        <dbReference type="SAM" id="SignalP"/>
    </source>
</evidence>